<dbReference type="Proteomes" id="UP000189735">
    <property type="component" value="Unassembled WGS sequence"/>
</dbReference>
<dbReference type="EMBL" id="FUYG01000004">
    <property type="protein sequence ID" value="SKA93894.1"/>
    <property type="molecule type" value="Genomic_DNA"/>
</dbReference>
<dbReference type="InterPro" id="IPR014580">
    <property type="entry name" value="UCP033199"/>
</dbReference>
<protein>
    <recommendedName>
        <fullName evidence="3">DUF2200 domain-containing protein</fullName>
    </recommendedName>
</protein>
<sequence length="116" mass="13439">MERHRIFTMSFASVYPHYVAKIERKGQQRSDVDLVIRWLTGYSQEQLEKAISDEVTFEQFFDDAPALNPNASLITGLICGIRVQEIEDPLMQKIRYMDKLVDEVGRGKKMTSILRS</sequence>
<dbReference type="AlphaFoldDB" id="A0A1T4XWK7"/>
<dbReference type="RefSeq" id="WP_139368669.1">
    <property type="nucleotide sequence ID" value="NZ_FUYG01000004.1"/>
</dbReference>
<organism evidence="1 2">
    <name type="scientific">Agreia bicolorata</name>
    <dbReference type="NCBI Taxonomy" id="110935"/>
    <lineage>
        <taxon>Bacteria</taxon>
        <taxon>Bacillati</taxon>
        <taxon>Actinomycetota</taxon>
        <taxon>Actinomycetes</taxon>
        <taxon>Micrococcales</taxon>
        <taxon>Microbacteriaceae</taxon>
        <taxon>Agreia</taxon>
    </lineage>
</organism>
<accession>A0A1T4XWK7</accession>
<evidence type="ECO:0000313" key="1">
    <source>
        <dbReference type="EMBL" id="SKA93894.1"/>
    </source>
</evidence>
<reference evidence="2" key="1">
    <citation type="submission" date="2017-02" db="EMBL/GenBank/DDBJ databases">
        <authorList>
            <person name="Varghese N."/>
            <person name="Submissions S."/>
        </authorList>
    </citation>
    <scope>NUCLEOTIDE SEQUENCE [LARGE SCALE GENOMIC DNA]</scope>
    <source>
        <strain evidence="2">VKM Ac-2052</strain>
    </source>
</reference>
<name>A0A1T4XWK7_9MICO</name>
<dbReference type="PIRSF" id="PIRSF033199">
    <property type="entry name" value="UCP033199"/>
    <property type="match status" value="1"/>
</dbReference>
<evidence type="ECO:0008006" key="3">
    <source>
        <dbReference type="Google" id="ProtNLM"/>
    </source>
</evidence>
<gene>
    <name evidence="1" type="ORF">SAMN06295879_1839</name>
</gene>
<dbReference type="Pfam" id="PF09966">
    <property type="entry name" value="DUF2200"/>
    <property type="match status" value="1"/>
</dbReference>
<proteinExistence type="predicted"/>
<dbReference type="Gene3D" id="1.10.8.290">
    <property type="entry name" value="uncharacterized protein sp1917 domain"/>
    <property type="match status" value="1"/>
</dbReference>
<evidence type="ECO:0000313" key="2">
    <source>
        <dbReference type="Proteomes" id="UP000189735"/>
    </source>
</evidence>
<dbReference type="InterPro" id="IPR023204">
    <property type="entry name" value="SP1917_dom_sf"/>
</dbReference>